<reference evidence="1" key="1">
    <citation type="submission" date="2016-11" db="EMBL/GenBank/DDBJ databases">
        <title>The genome sequence of Colletotrichum cuscutae.</title>
        <authorList>
            <person name="Baroncelli R."/>
        </authorList>
    </citation>
    <scope>NUCLEOTIDE SEQUENCE</scope>
    <source>
        <strain evidence="1">IMI 304802</strain>
    </source>
</reference>
<protein>
    <submittedName>
        <fullName evidence="1">Uncharacterized protein</fullName>
    </submittedName>
</protein>
<gene>
    <name evidence="1" type="ORF">CCUS01_04346</name>
</gene>
<dbReference type="EMBL" id="MPDP01000101">
    <property type="protein sequence ID" value="KAK1481234.1"/>
    <property type="molecule type" value="Genomic_DNA"/>
</dbReference>
<dbReference type="Proteomes" id="UP001239213">
    <property type="component" value="Unassembled WGS sequence"/>
</dbReference>
<name>A0AAI9VGZ2_9PEZI</name>
<organism evidence="1 2">
    <name type="scientific">Colletotrichum cuscutae</name>
    <dbReference type="NCBI Taxonomy" id="1209917"/>
    <lineage>
        <taxon>Eukaryota</taxon>
        <taxon>Fungi</taxon>
        <taxon>Dikarya</taxon>
        <taxon>Ascomycota</taxon>
        <taxon>Pezizomycotina</taxon>
        <taxon>Sordariomycetes</taxon>
        <taxon>Hypocreomycetidae</taxon>
        <taxon>Glomerellales</taxon>
        <taxon>Glomerellaceae</taxon>
        <taxon>Colletotrichum</taxon>
        <taxon>Colletotrichum acutatum species complex</taxon>
    </lineage>
</organism>
<accession>A0AAI9VGZ2</accession>
<dbReference type="AlphaFoldDB" id="A0AAI9VGZ2"/>
<proteinExistence type="predicted"/>
<comment type="caution">
    <text evidence="1">The sequence shown here is derived from an EMBL/GenBank/DDBJ whole genome shotgun (WGS) entry which is preliminary data.</text>
</comment>
<keyword evidence="2" id="KW-1185">Reference proteome</keyword>
<evidence type="ECO:0000313" key="1">
    <source>
        <dbReference type="EMBL" id="KAK1481234.1"/>
    </source>
</evidence>
<evidence type="ECO:0000313" key="2">
    <source>
        <dbReference type="Proteomes" id="UP001239213"/>
    </source>
</evidence>
<sequence>MSCDLTLGSLLFSLPVRPWTREKQAQQTATKGLGLLSLLRSWDASGASIPSGMQPPVSRDTCIADLRDAQSGPGHTPNVNVTLQMQIPDLSTVTIFISDSTTDTSTAHLPALALSRLS</sequence>